<dbReference type="EMBL" id="CCAZ020000001">
    <property type="protein sequence ID" value="CEG07530.1"/>
    <property type="molecule type" value="Genomic_DNA"/>
</dbReference>
<comment type="caution">
    <text evidence="1">The sequence shown here is derived from an EMBL/GenBank/DDBJ whole genome shotgun (WGS) entry which is preliminary data.</text>
</comment>
<dbReference type="AlphaFoldDB" id="A0A090MJ40"/>
<dbReference type="OrthoDB" id="8378722at2"/>
<proteinExistence type="predicted"/>
<dbReference type="STRING" id="1035.BN961_00922"/>
<dbReference type="Proteomes" id="UP000035762">
    <property type="component" value="Unassembled WGS sequence"/>
</dbReference>
<evidence type="ECO:0000313" key="1">
    <source>
        <dbReference type="EMBL" id="CEG07530.1"/>
    </source>
</evidence>
<gene>
    <name evidence="1" type="ORF">BN961_00922</name>
</gene>
<reference evidence="1 2" key="1">
    <citation type="journal article" date="2014" name="Genome Announc.">
        <title>Genome Sequence of Afipia felis Strain 76713, Isolated in Hospital Water Using an Amoeba Co-Culture Procedure.</title>
        <authorList>
            <person name="Benamar S."/>
            <person name="La Scola B."/>
            <person name="Croce O."/>
        </authorList>
    </citation>
    <scope>NUCLEOTIDE SEQUENCE [LARGE SCALE GENOMIC DNA]</scope>
    <source>
        <strain evidence="1 2">76713</strain>
    </source>
</reference>
<dbReference type="RefSeq" id="WP_009341143.1">
    <property type="nucleotide sequence ID" value="NZ_CCAZ020000001.1"/>
</dbReference>
<evidence type="ECO:0000313" key="2">
    <source>
        <dbReference type="Proteomes" id="UP000035762"/>
    </source>
</evidence>
<sequence>MTMRTRRETVTFNHPVRIKGIERLLPAGAYEVVTDEEMIEGLSFPCYRRTATMIMVPGAPPHQSSMEMLSISSVALADAQHRDAVASNAR</sequence>
<keyword evidence="2" id="KW-1185">Reference proteome</keyword>
<protein>
    <submittedName>
        <fullName evidence="1">Uncharacterized protein</fullName>
    </submittedName>
</protein>
<organism evidence="1 2">
    <name type="scientific">Afipia felis</name>
    <name type="common">Cat scratch disease bacillus</name>
    <dbReference type="NCBI Taxonomy" id="1035"/>
    <lineage>
        <taxon>Bacteria</taxon>
        <taxon>Pseudomonadati</taxon>
        <taxon>Pseudomonadota</taxon>
        <taxon>Alphaproteobacteria</taxon>
        <taxon>Hyphomicrobiales</taxon>
        <taxon>Nitrobacteraceae</taxon>
        <taxon>Afipia</taxon>
    </lineage>
</organism>
<name>A0A090MJ40_AFIFE</name>
<accession>A0A090MJ40</accession>